<name>A0AA88EDZ7_FICCA</name>
<evidence type="ECO:0000313" key="1">
    <source>
        <dbReference type="EMBL" id="GMN71335.1"/>
    </source>
</evidence>
<accession>A0AA88EDZ7</accession>
<gene>
    <name evidence="1" type="ORF">TIFTF001_055935</name>
</gene>
<dbReference type="Proteomes" id="UP001187192">
    <property type="component" value="Unassembled WGS sequence"/>
</dbReference>
<organism evidence="1 2">
    <name type="scientific">Ficus carica</name>
    <name type="common">Common fig</name>
    <dbReference type="NCBI Taxonomy" id="3494"/>
    <lineage>
        <taxon>Eukaryota</taxon>
        <taxon>Viridiplantae</taxon>
        <taxon>Streptophyta</taxon>
        <taxon>Embryophyta</taxon>
        <taxon>Tracheophyta</taxon>
        <taxon>Spermatophyta</taxon>
        <taxon>Magnoliopsida</taxon>
        <taxon>eudicotyledons</taxon>
        <taxon>Gunneridae</taxon>
        <taxon>Pentapetalae</taxon>
        <taxon>rosids</taxon>
        <taxon>fabids</taxon>
        <taxon>Rosales</taxon>
        <taxon>Moraceae</taxon>
        <taxon>Ficeae</taxon>
        <taxon>Ficus</taxon>
    </lineage>
</organism>
<reference evidence="1" key="1">
    <citation type="submission" date="2023-07" db="EMBL/GenBank/DDBJ databases">
        <title>draft genome sequence of fig (Ficus carica).</title>
        <authorList>
            <person name="Takahashi T."/>
            <person name="Nishimura K."/>
        </authorList>
    </citation>
    <scope>NUCLEOTIDE SEQUENCE</scope>
</reference>
<sequence length="91" mass="10093">MTFPMRNICSAIDVISPDVGLKMNCFSRGQYLTFREYNVGNSMESPLQNFSSFGRFCSQRFCSLGKDIFSNLCSPCSSVISTSSIISHPSI</sequence>
<comment type="caution">
    <text evidence="1">The sequence shown here is derived from an EMBL/GenBank/DDBJ whole genome shotgun (WGS) entry which is preliminary data.</text>
</comment>
<dbReference type="EMBL" id="BTGU01019039">
    <property type="protein sequence ID" value="GMN71335.1"/>
    <property type="molecule type" value="Genomic_DNA"/>
</dbReference>
<keyword evidence="2" id="KW-1185">Reference proteome</keyword>
<proteinExistence type="predicted"/>
<evidence type="ECO:0000313" key="2">
    <source>
        <dbReference type="Proteomes" id="UP001187192"/>
    </source>
</evidence>
<dbReference type="AlphaFoldDB" id="A0AA88EDZ7"/>
<protein>
    <submittedName>
        <fullName evidence="1">Uncharacterized protein</fullName>
    </submittedName>
</protein>